<feature type="region of interest" description="Disordered" evidence="1">
    <location>
        <begin position="135"/>
        <end position="157"/>
    </location>
</feature>
<dbReference type="EMBL" id="AZGZ01000032">
    <property type="protein sequence ID" value="KZZ87605.1"/>
    <property type="molecule type" value="Genomic_DNA"/>
</dbReference>
<sequence length="310" mass="35382">MPFPELRPIYPFLNPNGRFADVEIYCARSKIRVHKVVLCGASSAFETAIKPGMRVRHDPIPSSIASPMPSQAERPRVVLSRRLRDAQRESLRPMLITLRKWKRDQIDFQKYDWDSTARMIEWVYYGGYQTPSEKMEARKKGGSGTGVTAQNDGQQEDTNDIVGTEEMSADELKKADLKLHFGIVKIARDFKMDALLSHEKTRIFEIMACTPDDTPTLVLYLDLLHRVASDDELMSYAAAKVTERLSDLIGNPLFETLWLPGSFYKIILEKCQNDRRTQEEVLIPAGDEKETHGDPVVKRNAFYDSLVNLK</sequence>
<reference evidence="3 4" key="1">
    <citation type="journal article" date="2016" name="Genome Biol. Evol.">
        <title>Divergent and convergent evolution of fungal pathogenicity.</title>
        <authorList>
            <person name="Shang Y."/>
            <person name="Xiao G."/>
            <person name="Zheng P."/>
            <person name="Cen K."/>
            <person name="Zhan S."/>
            <person name="Wang C."/>
        </authorList>
    </citation>
    <scope>NUCLEOTIDE SEQUENCE [LARGE SCALE GENOMIC DNA]</scope>
    <source>
        <strain evidence="3 4">ARSEF 7405</strain>
    </source>
</reference>
<name>A0A167VJ66_9EURO</name>
<dbReference type="AlphaFoldDB" id="A0A167VJ66"/>
<comment type="caution">
    <text evidence="3">The sequence shown here is derived from an EMBL/GenBank/DDBJ whole genome shotgun (WGS) entry which is preliminary data.</text>
</comment>
<dbReference type="OrthoDB" id="10390077at2759"/>
<dbReference type="Gene3D" id="3.30.710.10">
    <property type="entry name" value="Potassium Channel Kv1.1, Chain A"/>
    <property type="match status" value="1"/>
</dbReference>
<dbReference type="VEuPathDB" id="FungiDB:AAP_05516"/>
<proteinExistence type="predicted"/>
<dbReference type="SUPFAM" id="SSF54695">
    <property type="entry name" value="POZ domain"/>
    <property type="match status" value="1"/>
</dbReference>
<dbReference type="Pfam" id="PF00651">
    <property type="entry name" value="BTB"/>
    <property type="match status" value="1"/>
</dbReference>
<evidence type="ECO:0000259" key="2">
    <source>
        <dbReference type="Pfam" id="PF00651"/>
    </source>
</evidence>
<accession>A0A167VJ66</accession>
<gene>
    <name evidence="3" type="ORF">AAP_05516</name>
</gene>
<dbReference type="Proteomes" id="UP000242877">
    <property type="component" value="Unassembled WGS sequence"/>
</dbReference>
<evidence type="ECO:0000313" key="3">
    <source>
        <dbReference type="EMBL" id="KZZ87605.1"/>
    </source>
</evidence>
<evidence type="ECO:0000256" key="1">
    <source>
        <dbReference type="SAM" id="MobiDB-lite"/>
    </source>
</evidence>
<keyword evidence="4" id="KW-1185">Reference proteome</keyword>
<dbReference type="InterPro" id="IPR000210">
    <property type="entry name" value="BTB/POZ_dom"/>
</dbReference>
<protein>
    <submittedName>
        <fullName evidence="3">BTB/POZ fold protein</fullName>
    </submittedName>
</protein>
<dbReference type="CDD" id="cd18186">
    <property type="entry name" value="BTB_POZ_ZBTB_KLHL-like"/>
    <property type="match status" value="1"/>
</dbReference>
<organism evidence="3 4">
    <name type="scientific">Ascosphaera apis ARSEF 7405</name>
    <dbReference type="NCBI Taxonomy" id="392613"/>
    <lineage>
        <taxon>Eukaryota</taxon>
        <taxon>Fungi</taxon>
        <taxon>Dikarya</taxon>
        <taxon>Ascomycota</taxon>
        <taxon>Pezizomycotina</taxon>
        <taxon>Eurotiomycetes</taxon>
        <taxon>Eurotiomycetidae</taxon>
        <taxon>Onygenales</taxon>
        <taxon>Ascosphaeraceae</taxon>
        <taxon>Ascosphaera</taxon>
    </lineage>
</organism>
<dbReference type="InterPro" id="IPR011333">
    <property type="entry name" value="SKP1/BTB/POZ_sf"/>
</dbReference>
<feature type="domain" description="BTB" evidence="2">
    <location>
        <begin position="16"/>
        <end position="52"/>
    </location>
</feature>
<evidence type="ECO:0000313" key="4">
    <source>
        <dbReference type="Proteomes" id="UP000242877"/>
    </source>
</evidence>